<gene>
    <name evidence="2" type="ORF">GCM10010492_76690</name>
</gene>
<name>A0ABN0UXH0_9PSEU</name>
<protein>
    <submittedName>
        <fullName evidence="2">Uncharacterized protein</fullName>
    </submittedName>
</protein>
<sequence>MSRRGLGVGLLSVAGVTAAVATFLPLYSVGTSLGGADRFGFTTTGWATTSEPAGLARLGGSVQYGVPLVIAAVLLLVAAALAFLREPQRQAARYAAVVATGLLAGSVWTTAMVVAVWLTPPVEDARTTLEYKTGAGLWSLVAAVLVAVVGTVFLLRRGVPEPEGAVVHAVVDDTDTPPMGIQVAVLPWTGEKA</sequence>
<evidence type="ECO:0000313" key="3">
    <source>
        <dbReference type="Proteomes" id="UP001500416"/>
    </source>
</evidence>
<feature type="transmembrane region" description="Helical" evidence="1">
    <location>
        <begin position="96"/>
        <end position="117"/>
    </location>
</feature>
<dbReference type="Proteomes" id="UP001500416">
    <property type="component" value="Unassembled WGS sequence"/>
</dbReference>
<evidence type="ECO:0000256" key="1">
    <source>
        <dbReference type="SAM" id="Phobius"/>
    </source>
</evidence>
<evidence type="ECO:0000313" key="2">
    <source>
        <dbReference type="EMBL" id="GAA0264317.1"/>
    </source>
</evidence>
<dbReference type="RefSeq" id="WP_343940454.1">
    <property type="nucleotide sequence ID" value="NZ_BAAABU010000039.1"/>
</dbReference>
<keyword evidence="1" id="KW-0472">Membrane</keyword>
<keyword evidence="1" id="KW-1133">Transmembrane helix</keyword>
<organism evidence="2 3">
    <name type="scientific">Saccharothrix mutabilis subsp. mutabilis</name>
    <dbReference type="NCBI Taxonomy" id="66855"/>
    <lineage>
        <taxon>Bacteria</taxon>
        <taxon>Bacillati</taxon>
        <taxon>Actinomycetota</taxon>
        <taxon>Actinomycetes</taxon>
        <taxon>Pseudonocardiales</taxon>
        <taxon>Pseudonocardiaceae</taxon>
        <taxon>Saccharothrix</taxon>
    </lineage>
</organism>
<proteinExistence type="predicted"/>
<feature type="transmembrane region" description="Helical" evidence="1">
    <location>
        <begin position="137"/>
        <end position="155"/>
    </location>
</feature>
<comment type="caution">
    <text evidence="2">The sequence shown here is derived from an EMBL/GenBank/DDBJ whole genome shotgun (WGS) entry which is preliminary data.</text>
</comment>
<feature type="transmembrane region" description="Helical" evidence="1">
    <location>
        <begin position="64"/>
        <end position="84"/>
    </location>
</feature>
<keyword evidence="1" id="KW-0812">Transmembrane</keyword>
<reference evidence="2 3" key="1">
    <citation type="journal article" date="2019" name="Int. J. Syst. Evol. Microbiol.">
        <title>The Global Catalogue of Microorganisms (GCM) 10K type strain sequencing project: providing services to taxonomists for standard genome sequencing and annotation.</title>
        <authorList>
            <consortium name="The Broad Institute Genomics Platform"/>
            <consortium name="The Broad Institute Genome Sequencing Center for Infectious Disease"/>
            <person name="Wu L."/>
            <person name="Ma J."/>
        </authorList>
    </citation>
    <scope>NUCLEOTIDE SEQUENCE [LARGE SCALE GENOMIC DNA]</scope>
    <source>
        <strain evidence="2 3">JCM 3380</strain>
    </source>
</reference>
<accession>A0ABN0UXH0</accession>
<keyword evidence="3" id="KW-1185">Reference proteome</keyword>
<dbReference type="EMBL" id="BAAABU010000039">
    <property type="protein sequence ID" value="GAA0264317.1"/>
    <property type="molecule type" value="Genomic_DNA"/>
</dbReference>